<organism evidence="6 7">
    <name type="scientific">Kryptobacter tengchongensis</name>
    <dbReference type="NCBI Taxonomy" id="1643429"/>
    <lineage>
        <taxon>Bacteria</taxon>
        <taxon>Pseudomonadati</taxon>
        <taxon>Candidatus Kryptoniota</taxon>
        <taxon>Candidatus Kryptobacter</taxon>
    </lineage>
</organism>
<reference evidence="6 7" key="1">
    <citation type="submission" date="2015-11" db="EMBL/GenBank/DDBJ databases">
        <authorList>
            <person name="Varghese N."/>
        </authorList>
    </citation>
    <scope>NUCLEOTIDE SEQUENCE [LARGE SCALE GENOMIC DNA]</scope>
    <source>
        <strain evidence="6 7">JGI-24</strain>
    </source>
</reference>
<feature type="transmembrane region" description="Helical" evidence="5">
    <location>
        <begin position="196"/>
        <end position="216"/>
    </location>
</feature>
<evidence type="ECO:0000256" key="3">
    <source>
        <dbReference type="ARBA" id="ARBA00022989"/>
    </source>
</evidence>
<dbReference type="EMBL" id="CZVU01000079">
    <property type="protein sequence ID" value="CUT03992.1"/>
    <property type="molecule type" value="Genomic_DNA"/>
</dbReference>
<dbReference type="AlphaFoldDB" id="A0A656D8Y1"/>
<feature type="transmembrane region" description="Helical" evidence="5">
    <location>
        <begin position="228"/>
        <end position="248"/>
    </location>
</feature>
<accession>A0A656D8Y1</accession>
<dbReference type="Proteomes" id="UP000243065">
    <property type="component" value="Unassembled WGS sequence"/>
</dbReference>
<proteinExistence type="predicted"/>
<keyword evidence="7" id="KW-1185">Reference proteome</keyword>
<dbReference type="PANTHER" id="PTHR11040">
    <property type="entry name" value="ZINC/IRON TRANSPORTER"/>
    <property type="match status" value="1"/>
</dbReference>
<keyword evidence="4 5" id="KW-0472">Membrane</keyword>
<feature type="transmembrane region" description="Helical" evidence="5">
    <location>
        <begin position="167"/>
        <end position="190"/>
    </location>
</feature>
<sequence>KMTLLILTLGLIATIAEILGGLIIFFTRKWPQKLQDYMLAFGAGFIVALVLTQLVPESINSIGETAPILIMLGYATLHFFEHAIVSHLHFGEETHTEHIISKTASYSIFLGLFIHAFFDGMSISIGLKFNYVIGLLLFIGVFLHKFPEGMTVASIISASGKKVSTSLLLASIVGFATFAGVLIGLAIPAISEKLTGYFFAFISGVGLYVGTTDLIPEINNSKTKLAPIAVFFGMLFFYMTSDFLHKVIH</sequence>
<dbReference type="GO" id="GO:0016020">
    <property type="term" value="C:membrane"/>
    <property type="evidence" value="ECO:0007669"/>
    <property type="project" value="UniProtKB-SubCell"/>
</dbReference>
<gene>
    <name evidence="6" type="ORF">JGI24_01402</name>
</gene>
<protein>
    <submittedName>
        <fullName evidence="6">Zinc transporter ZupT</fullName>
    </submittedName>
</protein>
<dbReference type="PANTHER" id="PTHR11040:SF44">
    <property type="entry name" value="PROTEIN ZNTC-RELATED"/>
    <property type="match status" value="1"/>
</dbReference>
<dbReference type="GO" id="GO:0005385">
    <property type="term" value="F:zinc ion transmembrane transporter activity"/>
    <property type="evidence" value="ECO:0007669"/>
    <property type="project" value="TreeGrafter"/>
</dbReference>
<feature type="non-terminal residue" evidence="6">
    <location>
        <position position="1"/>
    </location>
</feature>
<feature type="transmembrane region" description="Helical" evidence="5">
    <location>
        <begin position="129"/>
        <end position="146"/>
    </location>
</feature>
<evidence type="ECO:0000256" key="4">
    <source>
        <dbReference type="ARBA" id="ARBA00023136"/>
    </source>
</evidence>
<evidence type="ECO:0000256" key="1">
    <source>
        <dbReference type="ARBA" id="ARBA00004141"/>
    </source>
</evidence>
<keyword evidence="2 5" id="KW-0812">Transmembrane</keyword>
<dbReference type="InterPro" id="IPR003689">
    <property type="entry name" value="ZIP"/>
</dbReference>
<feature type="transmembrane region" description="Helical" evidence="5">
    <location>
        <begin position="37"/>
        <end position="56"/>
    </location>
</feature>
<evidence type="ECO:0000256" key="2">
    <source>
        <dbReference type="ARBA" id="ARBA00022692"/>
    </source>
</evidence>
<evidence type="ECO:0000313" key="7">
    <source>
        <dbReference type="Proteomes" id="UP000243065"/>
    </source>
</evidence>
<comment type="subcellular location">
    <subcellularLocation>
        <location evidence="1">Membrane</location>
        <topology evidence="1">Multi-pass membrane protein</topology>
    </subcellularLocation>
</comment>
<evidence type="ECO:0000256" key="5">
    <source>
        <dbReference type="SAM" id="Phobius"/>
    </source>
</evidence>
<name>A0A656D8Y1_KRYT1</name>
<feature type="transmembrane region" description="Helical" evidence="5">
    <location>
        <begin position="6"/>
        <end position="25"/>
    </location>
</feature>
<evidence type="ECO:0000313" key="6">
    <source>
        <dbReference type="EMBL" id="CUT03992.1"/>
    </source>
</evidence>
<keyword evidence="3 5" id="KW-1133">Transmembrane helix</keyword>
<dbReference type="Pfam" id="PF02535">
    <property type="entry name" value="Zip"/>
    <property type="match status" value="1"/>
</dbReference>
<feature type="transmembrane region" description="Helical" evidence="5">
    <location>
        <begin position="68"/>
        <end position="91"/>
    </location>
</feature>
<dbReference type="RefSeq" id="WP_072150728.1">
    <property type="nucleotide sequence ID" value="NZ_CZVU01000079.1"/>
</dbReference>
<dbReference type="OrthoDB" id="2374151at2"/>
<feature type="transmembrane region" description="Helical" evidence="5">
    <location>
        <begin position="103"/>
        <end position="123"/>
    </location>
</feature>